<dbReference type="EMBL" id="NKHZ01000039">
    <property type="protein sequence ID" value="PNS18584.1"/>
    <property type="molecule type" value="Genomic_DNA"/>
</dbReference>
<dbReference type="AlphaFoldDB" id="A0A2K1QU32"/>
<gene>
    <name evidence="18" type="ORF">CAC42_5123</name>
</gene>
<keyword evidence="6" id="KW-0560">Oxidoreductase</keyword>
<evidence type="ECO:0000256" key="5">
    <source>
        <dbReference type="ARBA" id="ARBA00022955"/>
    </source>
</evidence>
<evidence type="ECO:0000256" key="1">
    <source>
        <dbReference type="ARBA" id="ARBA00004406"/>
    </source>
</evidence>
<dbReference type="SUPFAM" id="SSF51735">
    <property type="entry name" value="NAD(P)-binding Rossmann-fold domains"/>
    <property type="match status" value="1"/>
</dbReference>
<evidence type="ECO:0000256" key="8">
    <source>
        <dbReference type="ARBA" id="ARBA00023098"/>
    </source>
</evidence>
<evidence type="ECO:0000256" key="3">
    <source>
        <dbReference type="ARBA" id="ARBA00022516"/>
    </source>
</evidence>
<evidence type="ECO:0000256" key="13">
    <source>
        <dbReference type="ARBA" id="ARBA00081267"/>
    </source>
</evidence>
<evidence type="ECO:0000256" key="9">
    <source>
        <dbReference type="ARBA" id="ARBA00023136"/>
    </source>
</evidence>
<dbReference type="FunFam" id="3.40.50.720:FF:000346">
    <property type="entry name" value="C-3 sterol dehydrogenase/C-4 decarboxylase"/>
    <property type="match status" value="1"/>
</dbReference>
<keyword evidence="8" id="KW-0443">Lipid metabolism</keyword>
<keyword evidence="7" id="KW-0520">NAD</keyword>
<accession>A0A2K1QU32</accession>
<dbReference type="OrthoDB" id="10058185at2759"/>
<dbReference type="STRING" id="2082308.A0A2K1QU32"/>
<dbReference type="InterPro" id="IPR036291">
    <property type="entry name" value="NAD(P)-bd_dom_sf"/>
</dbReference>
<evidence type="ECO:0000256" key="7">
    <source>
        <dbReference type="ARBA" id="ARBA00023027"/>
    </source>
</evidence>
<evidence type="ECO:0000259" key="17">
    <source>
        <dbReference type="Pfam" id="PF01073"/>
    </source>
</evidence>
<dbReference type="PANTHER" id="PTHR43245">
    <property type="entry name" value="BIFUNCTIONAL POLYMYXIN RESISTANCE PROTEIN ARNA"/>
    <property type="match status" value="1"/>
</dbReference>
<dbReference type="GO" id="GO:0006696">
    <property type="term" value="P:ergosterol biosynthetic process"/>
    <property type="evidence" value="ECO:0007669"/>
    <property type="project" value="UniProtKB-ARBA"/>
</dbReference>
<evidence type="ECO:0000256" key="10">
    <source>
        <dbReference type="ARBA" id="ARBA00046995"/>
    </source>
</evidence>
<comment type="similarity">
    <text evidence="2">Belongs to the 3-beta-HSD family.</text>
</comment>
<sequence length="398" mass="44047">MSAGSAQVTKSLGNVLITGGCGFVGHKLAKLLQDRSAYTSLSVVDLRPSATPLEKVDYHFGDITDYAAMKSIFEKVRPHVVMHTASPHANLANREVMYKVNVEGTKTLLKVAQETGVKAFVFTSSSSVVHDSVSDLVNANESYPLQMGDKQPEYYTTTKALAEQLVLENNRPSSAPRFLTCALRPAGIFGEGDVQNLPQALVAHYKGQTNFQLGENDNLFDFTEVTNVAHAHHLAGAALLATTDREEQGQSAPLDNEKIDGEAFFITNDQPTYFFDFYRMVWGAAGSTIDPKKAWVLGKDTALLIAVVMEWVYFLLRWGQPNLSKTRVRYACTTRYFDCSKAKLRLGYRPIVPIDEGIKRGVADVIRRGAVPGMPEEAKGKVPEKLQREIEKLDKKKR</sequence>
<evidence type="ECO:0000313" key="18">
    <source>
        <dbReference type="EMBL" id="PNS18584.1"/>
    </source>
</evidence>
<dbReference type="InterPro" id="IPR050177">
    <property type="entry name" value="Lipid_A_modif_metabolic_enz"/>
</dbReference>
<keyword evidence="3" id="KW-0444">Lipid biosynthesis</keyword>
<evidence type="ECO:0000256" key="2">
    <source>
        <dbReference type="ARBA" id="ARBA00009219"/>
    </source>
</evidence>
<dbReference type="PANTHER" id="PTHR43245:SF51">
    <property type="entry name" value="SHORT CHAIN DEHYDROGENASE_REDUCTASE FAMILY 42E, MEMBER 2"/>
    <property type="match status" value="1"/>
</dbReference>
<dbReference type="InParanoid" id="A0A2K1QU32"/>
<keyword evidence="9" id="KW-0472">Membrane</keyword>
<dbReference type="InterPro" id="IPR002225">
    <property type="entry name" value="3Beta_OHSteriod_DH/Estase"/>
</dbReference>
<evidence type="ECO:0000256" key="15">
    <source>
        <dbReference type="ARBA" id="ARBA00081452"/>
    </source>
</evidence>
<evidence type="ECO:0000256" key="11">
    <source>
        <dbReference type="ARBA" id="ARBA00067470"/>
    </source>
</evidence>
<reference evidence="18 19" key="1">
    <citation type="submission" date="2017-06" db="EMBL/GenBank/DDBJ databases">
        <title>Draft genome sequence of a variant of Elsinoe murrayae.</title>
        <authorList>
            <person name="Cheng Q."/>
        </authorList>
    </citation>
    <scope>NUCLEOTIDE SEQUENCE [LARGE SCALE GENOMIC DNA]</scope>
    <source>
        <strain evidence="18 19">CQ-2017a</strain>
    </source>
</reference>
<proteinExistence type="inferred from homology"/>
<dbReference type="FunCoup" id="A0A2K1QU32">
    <property type="interactions" value="371"/>
</dbReference>
<dbReference type="GO" id="GO:0000252">
    <property type="term" value="F:3-beta-hydroxysteroid dehydrogenase [NAD(P)+]/C4-decarboxylase activity"/>
    <property type="evidence" value="ECO:0007669"/>
    <property type="project" value="UniProtKB-ARBA"/>
</dbReference>
<evidence type="ECO:0000256" key="12">
    <source>
        <dbReference type="ARBA" id="ARBA00067985"/>
    </source>
</evidence>
<evidence type="ECO:0000256" key="4">
    <source>
        <dbReference type="ARBA" id="ARBA00022824"/>
    </source>
</evidence>
<keyword evidence="5" id="KW-0752">Steroid biosynthesis</keyword>
<keyword evidence="4" id="KW-0256">Endoplasmic reticulum</keyword>
<feature type="domain" description="3-beta hydroxysteroid dehydrogenase/isomerase" evidence="17">
    <location>
        <begin position="16"/>
        <end position="288"/>
    </location>
</feature>
<evidence type="ECO:0000256" key="14">
    <source>
        <dbReference type="ARBA" id="ARBA00081397"/>
    </source>
</evidence>
<name>A0A2K1QU32_9PEZI</name>
<evidence type="ECO:0000256" key="6">
    <source>
        <dbReference type="ARBA" id="ARBA00023002"/>
    </source>
</evidence>
<dbReference type="Gene3D" id="3.40.50.720">
    <property type="entry name" value="NAD(P)-binding Rossmann-like Domain"/>
    <property type="match status" value="1"/>
</dbReference>
<dbReference type="Proteomes" id="UP000243797">
    <property type="component" value="Unassembled WGS sequence"/>
</dbReference>
<protein>
    <recommendedName>
        <fullName evidence="12">Sterol-4-alpha-carboxylate 3-dehydrogenase ERG26, decarboxylating</fullName>
    </recommendedName>
    <alternativeName>
        <fullName evidence="15 16">C-3 Sterol dehydrogenase ERG26</fullName>
    </alternativeName>
    <alternativeName>
        <fullName evidence="13 14">C-4 decarboxylase ERG26</fullName>
    </alternativeName>
    <alternativeName>
        <fullName evidence="11">Sterol-4-alpha-carboxylate 3-dehydrogenase erg26, decarboxylating</fullName>
    </alternativeName>
</protein>
<comment type="caution">
    <text evidence="18">The sequence shown here is derived from an EMBL/GenBank/DDBJ whole genome shotgun (WGS) entry which is preliminary data.</text>
</comment>
<comment type="subcellular location">
    <subcellularLocation>
        <location evidence="1">Endoplasmic reticulum membrane</location>
        <topology evidence="1">Peripheral membrane protein</topology>
    </subcellularLocation>
</comment>
<dbReference type="GO" id="GO:0005789">
    <property type="term" value="C:endoplasmic reticulum membrane"/>
    <property type="evidence" value="ECO:0007669"/>
    <property type="project" value="UniProtKB-SubCell"/>
</dbReference>
<comment type="subunit">
    <text evidence="10">Heterotetramer of ERG25, ERG26, ERG27 and ERG28. ERG28 acts as a scaffold to tether ERG27 and other 4,4-demethylation-related enzymes, forming a demethylation enzyme complex, in the endoplasmic reticulum.</text>
</comment>
<keyword evidence="19" id="KW-1185">Reference proteome</keyword>
<evidence type="ECO:0000313" key="19">
    <source>
        <dbReference type="Proteomes" id="UP000243797"/>
    </source>
</evidence>
<evidence type="ECO:0000256" key="16">
    <source>
        <dbReference type="ARBA" id="ARBA00082106"/>
    </source>
</evidence>
<dbReference type="Pfam" id="PF01073">
    <property type="entry name" value="3Beta_HSD"/>
    <property type="match status" value="1"/>
</dbReference>
<organism evidence="18 19">
    <name type="scientific">Sphaceloma murrayae</name>
    <dbReference type="NCBI Taxonomy" id="2082308"/>
    <lineage>
        <taxon>Eukaryota</taxon>
        <taxon>Fungi</taxon>
        <taxon>Dikarya</taxon>
        <taxon>Ascomycota</taxon>
        <taxon>Pezizomycotina</taxon>
        <taxon>Dothideomycetes</taxon>
        <taxon>Dothideomycetidae</taxon>
        <taxon>Myriangiales</taxon>
        <taxon>Elsinoaceae</taxon>
        <taxon>Sphaceloma</taxon>
    </lineage>
</organism>